<feature type="domain" description="Putative DnaT-like" evidence="1">
    <location>
        <begin position="2"/>
        <end position="165"/>
    </location>
</feature>
<comment type="caution">
    <text evidence="2">The sequence shown here is derived from an EMBL/GenBank/DDBJ whole genome shotgun (WGS) entry which is preliminary data.</text>
</comment>
<organism evidence="2 3">
    <name type="scientific">Pseudochelatococcus lubricantis</name>
    <dbReference type="NCBI Taxonomy" id="1538102"/>
    <lineage>
        <taxon>Bacteria</taxon>
        <taxon>Pseudomonadati</taxon>
        <taxon>Pseudomonadota</taxon>
        <taxon>Alphaproteobacteria</taxon>
        <taxon>Hyphomicrobiales</taxon>
        <taxon>Chelatococcaceae</taxon>
        <taxon>Pseudochelatococcus</taxon>
    </lineage>
</organism>
<sequence length="166" mass="17720">MADFYGSLPDALVYHADRGNAAWSATGVTDTQRSAALVRASVYIDGRYGRRYPGQKTGGRAQALGWPREGAKDCAGFNIADDVVPVEIEHAVYEAALVELTAAGSLSPTVTPGRVVTKEKVDVIEVEYGDHVVSADAMRPVHTIIDDILAPLLCSGVRYFGKVARA</sequence>
<dbReference type="InterPro" id="IPR046787">
    <property type="entry name" value="DnaT_2"/>
</dbReference>
<proteinExistence type="predicted"/>
<name>A0ABX0UZB6_9HYPH</name>
<evidence type="ECO:0000313" key="3">
    <source>
        <dbReference type="Proteomes" id="UP001429580"/>
    </source>
</evidence>
<evidence type="ECO:0000259" key="1">
    <source>
        <dbReference type="Pfam" id="PF20557"/>
    </source>
</evidence>
<dbReference type="Proteomes" id="UP001429580">
    <property type="component" value="Unassembled WGS sequence"/>
</dbReference>
<evidence type="ECO:0000313" key="2">
    <source>
        <dbReference type="EMBL" id="NIJ57225.1"/>
    </source>
</evidence>
<dbReference type="EMBL" id="JAASQI010000002">
    <property type="protein sequence ID" value="NIJ57225.1"/>
    <property type="molecule type" value="Genomic_DNA"/>
</dbReference>
<dbReference type="RefSeq" id="WP_166949536.1">
    <property type="nucleotide sequence ID" value="NZ_JAASQI010000002.1"/>
</dbReference>
<gene>
    <name evidence="2" type="ORF">FHS82_001051</name>
</gene>
<dbReference type="Pfam" id="PF20557">
    <property type="entry name" value="DnaT_2"/>
    <property type="match status" value="1"/>
</dbReference>
<accession>A0ABX0UZB6</accession>
<protein>
    <recommendedName>
        <fullName evidence="1">Putative DnaT-like domain-containing protein</fullName>
    </recommendedName>
</protein>
<reference evidence="2 3" key="1">
    <citation type="submission" date="2020-03" db="EMBL/GenBank/DDBJ databases">
        <title>Genomic Encyclopedia of Type Strains, Phase IV (KMG-IV): sequencing the most valuable type-strain genomes for metagenomic binning, comparative biology and taxonomic classification.</title>
        <authorList>
            <person name="Goeker M."/>
        </authorList>
    </citation>
    <scope>NUCLEOTIDE SEQUENCE [LARGE SCALE GENOMIC DNA]</scope>
    <source>
        <strain evidence="2 3">DSM 103870</strain>
    </source>
</reference>
<keyword evidence="3" id="KW-1185">Reference proteome</keyword>